<keyword evidence="8" id="KW-1185">Reference proteome</keyword>
<evidence type="ECO:0000256" key="1">
    <source>
        <dbReference type="ARBA" id="ARBA00004370"/>
    </source>
</evidence>
<evidence type="ECO:0000256" key="3">
    <source>
        <dbReference type="ARBA" id="ARBA00022989"/>
    </source>
</evidence>
<dbReference type="PRINTS" id="PR00237">
    <property type="entry name" value="GPCRRHODOPSN"/>
</dbReference>
<dbReference type="SUPFAM" id="SSF81321">
    <property type="entry name" value="Family A G protein-coupled receptor-like"/>
    <property type="match status" value="1"/>
</dbReference>
<dbReference type="PROSITE" id="PS50262">
    <property type="entry name" value="G_PROTEIN_RECEP_F1_2"/>
    <property type="match status" value="1"/>
</dbReference>
<name>A0AAN9AUH4_9CAEN</name>
<feature type="domain" description="G-protein coupled receptors family 1 profile" evidence="6">
    <location>
        <begin position="37"/>
        <end position="309"/>
    </location>
</feature>
<comment type="caution">
    <text evidence="7">The sequence shown here is derived from an EMBL/GenBank/DDBJ whole genome shotgun (WGS) entry which is preliminary data.</text>
</comment>
<evidence type="ECO:0000256" key="2">
    <source>
        <dbReference type="ARBA" id="ARBA00022692"/>
    </source>
</evidence>
<accession>A0AAN9AUH4</accession>
<dbReference type="InterPro" id="IPR000276">
    <property type="entry name" value="GPCR_Rhodpsn"/>
</dbReference>
<dbReference type="PANTHER" id="PTHR46273:SF4">
    <property type="entry name" value="AT19640P"/>
    <property type="match status" value="1"/>
</dbReference>
<reference evidence="7 8" key="1">
    <citation type="submission" date="2024-02" db="EMBL/GenBank/DDBJ databases">
        <title>Chromosome-scale genome assembly of the rough periwinkle Littorina saxatilis.</title>
        <authorList>
            <person name="De Jode A."/>
            <person name="Faria R."/>
            <person name="Formenti G."/>
            <person name="Sims Y."/>
            <person name="Smith T.P."/>
            <person name="Tracey A."/>
            <person name="Wood J.M.D."/>
            <person name="Zagrodzka Z.B."/>
            <person name="Johannesson K."/>
            <person name="Butlin R.K."/>
            <person name="Leder E.H."/>
        </authorList>
    </citation>
    <scope>NUCLEOTIDE SEQUENCE [LARGE SCALE GENOMIC DNA]</scope>
    <source>
        <strain evidence="7">Snail1</strain>
        <tissue evidence="7">Muscle</tissue>
    </source>
</reference>
<dbReference type="PANTHER" id="PTHR46273">
    <property type="entry name" value="MYOSUPPRESSIN RECEPTOR 1, ISOFORM B-RELATED"/>
    <property type="match status" value="1"/>
</dbReference>
<dbReference type="Gene3D" id="1.20.1070.10">
    <property type="entry name" value="Rhodopsin 7-helix transmembrane proteins"/>
    <property type="match status" value="1"/>
</dbReference>
<dbReference type="Pfam" id="PF10324">
    <property type="entry name" value="7TM_GPCR_Srw"/>
    <property type="match status" value="1"/>
</dbReference>
<dbReference type="EMBL" id="JBAMIC010000019">
    <property type="protein sequence ID" value="KAK7093269.1"/>
    <property type="molecule type" value="Genomic_DNA"/>
</dbReference>
<comment type="subcellular location">
    <subcellularLocation>
        <location evidence="1">Membrane</location>
    </subcellularLocation>
</comment>
<feature type="transmembrane region" description="Helical" evidence="5">
    <location>
        <begin position="57"/>
        <end position="82"/>
    </location>
</feature>
<keyword evidence="2 5" id="KW-0812">Transmembrane</keyword>
<dbReference type="InterPro" id="IPR053219">
    <property type="entry name" value="GPCR_Dmsr-1"/>
</dbReference>
<evidence type="ECO:0000256" key="4">
    <source>
        <dbReference type="ARBA" id="ARBA00023136"/>
    </source>
</evidence>
<organism evidence="7 8">
    <name type="scientific">Littorina saxatilis</name>
    <dbReference type="NCBI Taxonomy" id="31220"/>
    <lineage>
        <taxon>Eukaryota</taxon>
        <taxon>Metazoa</taxon>
        <taxon>Spiralia</taxon>
        <taxon>Lophotrochozoa</taxon>
        <taxon>Mollusca</taxon>
        <taxon>Gastropoda</taxon>
        <taxon>Caenogastropoda</taxon>
        <taxon>Littorinimorpha</taxon>
        <taxon>Littorinoidea</taxon>
        <taxon>Littorinidae</taxon>
        <taxon>Littorina</taxon>
    </lineage>
</organism>
<gene>
    <name evidence="7" type="ORF">V1264_007054</name>
</gene>
<proteinExistence type="predicted"/>
<feature type="transmembrane region" description="Helical" evidence="5">
    <location>
        <begin position="286"/>
        <end position="307"/>
    </location>
</feature>
<keyword evidence="3 5" id="KW-1133">Transmembrane helix</keyword>
<evidence type="ECO:0000313" key="8">
    <source>
        <dbReference type="Proteomes" id="UP001374579"/>
    </source>
</evidence>
<dbReference type="GO" id="GO:0008528">
    <property type="term" value="F:G protein-coupled peptide receptor activity"/>
    <property type="evidence" value="ECO:0007669"/>
    <property type="project" value="InterPro"/>
</dbReference>
<keyword evidence="4 5" id="KW-0472">Membrane</keyword>
<dbReference type="GO" id="GO:0005886">
    <property type="term" value="C:plasma membrane"/>
    <property type="evidence" value="ECO:0007669"/>
    <property type="project" value="TreeGrafter"/>
</dbReference>
<protein>
    <recommendedName>
        <fullName evidence="6">G-protein coupled receptors family 1 profile domain-containing protein</fullName>
    </recommendedName>
</protein>
<dbReference type="InterPro" id="IPR019427">
    <property type="entry name" value="7TM_GPCR_serpentine_rcpt_Srw"/>
</dbReference>
<feature type="transmembrane region" description="Helical" evidence="5">
    <location>
        <begin position="22"/>
        <end position="45"/>
    </location>
</feature>
<evidence type="ECO:0000256" key="5">
    <source>
        <dbReference type="SAM" id="Phobius"/>
    </source>
</evidence>
<feature type="transmembrane region" description="Helical" evidence="5">
    <location>
        <begin position="254"/>
        <end position="280"/>
    </location>
</feature>
<feature type="transmembrane region" description="Helical" evidence="5">
    <location>
        <begin position="210"/>
        <end position="228"/>
    </location>
</feature>
<feature type="transmembrane region" description="Helical" evidence="5">
    <location>
        <begin position="102"/>
        <end position="124"/>
    </location>
</feature>
<feature type="transmembrane region" description="Helical" evidence="5">
    <location>
        <begin position="145"/>
        <end position="166"/>
    </location>
</feature>
<evidence type="ECO:0000259" key="6">
    <source>
        <dbReference type="PROSITE" id="PS50262"/>
    </source>
</evidence>
<sequence length="348" mass="39289">MSDCQNVNATALKSFGDCYWHVHGYVSLALCIYGVITNIINISILTKNSMINPINCLLTGIAVADIITMTSYIPFVIHFYLLNSVDITPQRNSYGWMMFLTVHLNLTLTSHTASIWLGVIMAIMRYHIIHRSQGRGARAINCRTSILLIFCTFGGAAFLVIPNYIITDMRPWPGPPNETQFWVLDMPIGKNQTDKMAVITFLVYPIAGKIIPILLISFFGGLLLRTLWETDKRGRRLKGDNTSSHNQNRRTTMMLLAIIVMYILSEVPQSVLVILCVAVKDFFRDVYMPLSDIIDVFALINSAINFGMYCTMSRQFRTTLTESIDHCLASCKKKNQHMNGETTTLTHV</sequence>
<evidence type="ECO:0000313" key="7">
    <source>
        <dbReference type="EMBL" id="KAK7093269.1"/>
    </source>
</evidence>
<dbReference type="AlphaFoldDB" id="A0AAN9AUH4"/>
<dbReference type="Proteomes" id="UP001374579">
    <property type="component" value="Unassembled WGS sequence"/>
</dbReference>
<dbReference type="InterPro" id="IPR017452">
    <property type="entry name" value="GPCR_Rhodpsn_7TM"/>
</dbReference>
<dbReference type="CDD" id="cd14978">
    <property type="entry name" value="7tmA_FMRFamide_R-like"/>
    <property type="match status" value="1"/>
</dbReference>